<evidence type="ECO:0000256" key="1">
    <source>
        <dbReference type="SAM" id="SignalP"/>
    </source>
</evidence>
<feature type="signal peptide" evidence="1">
    <location>
        <begin position="1"/>
        <end position="23"/>
    </location>
</feature>
<dbReference type="RefSeq" id="WP_166931602.1">
    <property type="nucleotide sequence ID" value="NZ_BAAADD010000001.1"/>
</dbReference>
<dbReference type="NCBIfam" id="NF041539">
    <property type="entry name" value="choice_anch_R"/>
    <property type="match status" value="1"/>
</dbReference>
<dbReference type="Pfam" id="PF07589">
    <property type="entry name" value="PEP-CTERM"/>
    <property type="match status" value="1"/>
</dbReference>
<sequence>MSYSRSFVVVAAMLALTSGAANASELYDNLFSVVNGADQLQAGLADSFSTGNSHFEVSYVALRLRATNPGDGGVFKLELLSDKGKLPGKVLTTIFTIPDSALKTSLDEYDLPFAPYVLAPHTRYWIGAVNTSDTPVSMEWAWSDDQTALGVAGEYYAPNGFDHAYPNLGGPYMLEVSGSEVPEPMTLTLFAAGLAGWRLRRRRKSGT</sequence>
<reference evidence="4" key="1">
    <citation type="journal article" date="2019" name="Int. J. Syst. Evol. Microbiol.">
        <title>The Global Catalogue of Microorganisms (GCM) 10K type strain sequencing project: providing services to taxonomists for standard genome sequencing and annotation.</title>
        <authorList>
            <consortium name="The Broad Institute Genomics Platform"/>
            <consortium name="The Broad Institute Genome Sequencing Center for Infectious Disease"/>
            <person name="Wu L."/>
            <person name="Ma J."/>
        </authorList>
    </citation>
    <scope>NUCLEOTIDE SEQUENCE [LARGE SCALE GENOMIC DNA]</scope>
    <source>
        <strain evidence="4">JCM 15089</strain>
    </source>
</reference>
<dbReference type="InterPro" id="IPR013424">
    <property type="entry name" value="Ice-binding_C"/>
</dbReference>
<evidence type="ECO:0000313" key="4">
    <source>
        <dbReference type="Proteomes" id="UP001499951"/>
    </source>
</evidence>
<gene>
    <name evidence="3" type="ORF">GCM10008942_05950</name>
</gene>
<keyword evidence="1" id="KW-0732">Signal</keyword>
<name>A0ABP3PBN6_9PROT</name>
<dbReference type="EMBL" id="BAAADD010000001">
    <property type="protein sequence ID" value="GAA0560278.1"/>
    <property type="molecule type" value="Genomic_DNA"/>
</dbReference>
<organism evidence="3 4">
    <name type="scientific">Rhizomicrobium electricum</name>
    <dbReference type="NCBI Taxonomy" id="480070"/>
    <lineage>
        <taxon>Bacteria</taxon>
        <taxon>Pseudomonadati</taxon>
        <taxon>Pseudomonadota</taxon>
        <taxon>Alphaproteobacteria</taxon>
        <taxon>Micropepsales</taxon>
        <taxon>Micropepsaceae</taxon>
        <taxon>Rhizomicrobium</taxon>
    </lineage>
</organism>
<feature type="domain" description="Ice-binding protein C-terminal" evidence="2">
    <location>
        <begin position="181"/>
        <end position="202"/>
    </location>
</feature>
<dbReference type="Proteomes" id="UP001499951">
    <property type="component" value="Unassembled WGS sequence"/>
</dbReference>
<accession>A0ABP3PBN6</accession>
<keyword evidence="4" id="KW-1185">Reference proteome</keyword>
<evidence type="ECO:0000259" key="2">
    <source>
        <dbReference type="Pfam" id="PF07589"/>
    </source>
</evidence>
<dbReference type="NCBIfam" id="TIGR02595">
    <property type="entry name" value="PEP_CTERM"/>
    <property type="match status" value="1"/>
</dbReference>
<evidence type="ECO:0000313" key="3">
    <source>
        <dbReference type="EMBL" id="GAA0560278.1"/>
    </source>
</evidence>
<protein>
    <recommendedName>
        <fullName evidence="2">Ice-binding protein C-terminal domain-containing protein</fullName>
    </recommendedName>
</protein>
<comment type="caution">
    <text evidence="3">The sequence shown here is derived from an EMBL/GenBank/DDBJ whole genome shotgun (WGS) entry which is preliminary data.</text>
</comment>
<proteinExistence type="predicted"/>
<feature type="chain" id="PRO_5045352122" description="Ice-binding protein C-terminal domain-containing protein" evidence="1">
    <location>
        <begin position="24"/>
        <end position="207"/>
    </location>
</feature>